<accession>A0ACB8QHU0</accession>
<dbReference type="EMBL" id="MU273581">
    <property type="protein sequence ID" value="KAI0031408.1"/>
    <property type="molecule type" value="Genomic_DNA"/>
</dbReference>
<comment type="caution">
    <text evidence="1">The sequence shown here is derived from an EMBL/GenBank/DDBJ whole genome shotgun (WGS) entry which is preliminary data.</text>
</comment>
<evidence type="ECO:0000313" key="1">
    <source>
        <dbReference type="EMBL" id="KAI0031408.1"/>
    </source>
</evidence>
<reference evidence="1" key="1">
    <citation type="submission" date="2021-02" db="EMBL/GenBank/DDBJ databases">
        <authorList>
            <consortium name="DOE Joint Genome Institute"/>
            <person name="Ahrendt S."/>
            <person name="Looney B.P."/>
            <person name="Miyauchi S."/>
            <person name="Morin E."/>
            <person name="Drula E."/>
            <person name="Courty P.E."/>
            <person name="Chicoki N."/>
            <person name="Fauchery L."/>
            <person name="Kohler A."/>
            <person name="Kuo A."/>
            <person name="Labutti K."/>
            <person name="Pangilinan J."/>
            <person name="Lipzen A."/>
            <person name="Riley R."/>
            <person name="Andreopoulos W."/>
            <person name="He G."/>
            <person name="Johnson J."/>
            <person name="Barry K.W."/>
            <person name="Grigoriev I.V."/>
            <person name="Nagy L."/>
            <person name="Hibbett D."/>
            <person name="Henrissat B."/>
            <person name="Matheny P.B."/>
            <person name="Labbe J."/>
            <person name="Martin F."/>
        </authorList>
    </citation>
    <scope>NUCLEOTIDE SEQUENCE</scope>
    <source>
        <strain evidence="1">EC-137</strain>
    </source>
</reference>
<keyword evidence="2" id="KW-1185">Reference proteome</keyword>
<organism evidence="1 2">
    <name type="scientific">Vararia minispora EC-137</name>
    <dbReference type="NCBI Taxonomy" id="1314806"/>
    <lineage>
        <taxon>Eukaryota</taxon>
        <taxon>Fungi</taxon>
        <taxon>Dikarya</taxon>
        <taxon>Basidiomycota</taxon>
        <taxon>Agaricomycotina</taxon>
        <taxon>Agaricomycetes</taxon>
        <taxon>Russulales</taxon>
        <taxon>Lachnocladiaceae</taxon>
        <taxon>Vararia</taxon>
    </lineage>
</organism>
<reference evidence="1" key="2">
    <citation type="journal article" date="2022" name="New Phytol.">
        <title>Evolutionary transition to the ectomycorrhizal habit in the genomes of a hyperdiverse lineage of mushroom-forming fungi.</title>
        <authorList>
            <person name="Looney B."/>
            <person name="Miyauchi S."/>
            <person name="Morin E."/>
            <person name="Drula E."/>
            <person name="Courty P.E."/>
            <person name="Kohler A."/>
            <person name="Kuo A."/>
            <person name="LaButti K."/>
            <person name="Pangilinan J."/>
            <person name="Lipzen A."/>
            <person name="Riley R."/>
            <person name="Andreopoulos W."/>
            <person name="He G."/>
            <person name="Johnson J."/>
            <person name="Nolan M."/>
            <person name="Tritt A."/>
            <person name="Barry K.W."/>
            <person name="Grigoriev I.V."/>
            <person name="Nagy L.G."/>
            <person name="Hibbett D."/>
            <person name="Henrissat B."/>
            <person name="Matheny P.B."/>
            <person name="Labbe J."/>
            <person name="Martin F.M."/>
        </authorList>
    </citation>
    <scope>NUCLEOTIDE SEQUENCE</scope>
    <source>
        <strain evidence="1">EC-137</strain>
    </source>
</reference>
<proteinExistence type="predicted"/>
<dbReference type="Proteomes" id="UP000814128">
    <property type="component" value="Unassembled WGS sequence"/>
</dbReference>
<name>A0ACB8QHU0_9AGAM</name>
<gene>
    <name evidence="1" type="ORF">K488DRAFT_79066</name>
</gene>
<protein>
    <submittedName>
        <fullName evidence="1">Ketopantoate reductase PanE/ApbA C terminal-domain-containing protein</fullName>
    </submittedName>
</protein>
<evidence type="ECO:0000313" key="2">
    <source>
        <dbReference type="Proteomes" id="UP000814128"/>
    </source>
</evidence>
<sequence length="481" mass="53347">MRFHVAGVGSVGSLLAHHLRKTLDPRHTITLLHKTEERRCNVSKRDPTISIVSGGVTQTSSGFSHELSGTSQLLFSRKRIPPKEHAPEEDEDLDAPLYADTIDSLFVATKAHSVVPLIRQLLHRIRPSSTIVLVHNGMGVYERLVQEIFRNHENRPHIIFTCNTHGAYTIGQKVVHASHRGAGTLRFGIVPDPRGRDYEVRRVSPTGERTLSLDSISPPDDPDPEHYASLRNTVAVLSSLSGLLATWEPISDIVIAMKRKVVVNSIINPLTAIMNCRNGDILDSPNTHRIARMVCEEAALAFAMEHNTRLLDAGRKFALPRRLQPKDHFKAAVLSRLPLPLRADGLVSEVFRIAKSTAWNSSSMVQDIRANRSTEIEFLNGYLVGLGRKYNIKMHINAFLADMMRLRQDVPLDVLQDLPPRTSAIASSRGRSSNGGGKCELSGKGGKLNARPWLLRGGKPAAQDVLHCHMHRREAEEAGLR</sequence>